<feature type="transmembrane region" description="Helical" evidence="2">
    <location>
        <begin position="294"/>
        <end position="315"/>
    </location>
</feature>
<feature type="transmembrane region" description="Helical" evidence="2">
    <location>
        <begin position="63"/>
        <end position="84"/>
    </location>
</feature>
<feature type="transmembrane region" description="Helical" evidence="2">
    <location>
        <begin position="7"/>
        <end position="29"/>
    </location>
</feature>
<dbReference type="KEGG" id="azz:DEW08_19535"/>
<organism evidence="4 5">
    <name type="scientific">Azospirillum thermophilum</name>
    <dbReference type="NCBI Taxonomy" id="2202148"/>
    <lineage>
        <taxon>Bacteria</taxon>
        <taxon>Pseudomonadati</taxon>
        <taxon>Pseudomonadota</taxon>
        <taxon>Alphaproteobacteria</taxon>
        <taxon>Rhodospirillales</taxon>
        <taxon>Azospirillaceae</taxon>
        <taxon>Azospirillum</taxon>
    </lineage>
</organism>
<gene>
    <name evidence="4" type="ORF">DEW08_19535</name>
</gene>
<dbReference type="GO" id="GO:0022857">
    <property type="term" value="F:transmembrane transporter activity"/>
    <property type="evidence" value="ECO:0007669"/>
    <property type="project" value="UniProtKB-UniRule"/>
</dbReference>
<feature type="transmembrane region" description="Helical" evidence="2">
    <location>
        <begin position="35"/>
        <end position="54"/>
    </location>
</feature>
<keyword evidence="2" id="KW-0812">Transmembrane</keyword>
<dbReference type="PANTHER" id="PTHR43849">
    <property type="entry name" value="BLL3936 PROTEIN"/>
    <property type="match status" value="1"/>
</dbReference>
<dbReference type="EMBL" id="CP029354">
    <property type="protein sequence ID" value="AWK88288.1"/>
    <property type="molecule type" value="Genomic_DNA"/>
</dbReference>
<feature type="transmembrane region" description="Helical" evidence="2">
    <location>
        <begin position="545"/>
        <end position="564"/>
    </location>
</feature>
<dbReference type="Proteomes" id="UP000245629">
    <property type="component" value="Chromosome 3"/>
</dbReference>
<feature type="transmembrane region" description="Helical" evidence="2">
    <location>
        <begin position="456"/>
        <end position="475"/>
    </location>
</feature>
<keyword evidence="2" id="KW-1133">Transmembrane helix</keyword>
<sequence length="650" mass="69223">MTTYDKFHRLILAVLSLVYFAFLVKQFYWPDPPMLAAPVHVFLAMAVTTLLVPFKAASPVLRLLGRAVELVMIVSCLAIAVHYVLDLDRMQTRLPYIDEVFTVDKVVFVVGTLALLEGVRRCVGWSLLGMILAFLAYGAFGNLVPAPLGFSGFDLGQLADMMSMNTDGLFGVTATTSINFVFYFIMFGAIFASTGGGQLFIDIAMMAAGRMVGGAAKAALIGSALFGTISGSAVSNVAAVGVLTIPLMRRAGYTAEQAAATEAIGSTGGQLMPPVMGIAAFVMADILGVPYTRIALAGIIPALAFYGALFLIVDLRARKSGVGTIDFDASMIAPLMPRLHLLIGPLLMLGMLFTGFSAPFSAFYASIVALLVPLLRKETRYDLRRLYEIALDVPKQMAMLSIPLCTIGIIMAIATQSNLALKFVTGLTVLGGGSLYLSLILIVIGCLIMGMGLPTVAAYIIGSVMFVPALVDMGVDRLAANFFVMFFCVLSMVTPPVALASFAAAGMAKANTMKTGMLASGLGAVSFLIPFGFVSDPIILWSGPIGPILIAAFGMMCAIVAWAMFIQGWMKQNLSWPERLVCLAICVGIVLLKSLDPLWFALLGAFFLMIGWCFLLRPKFFDDAPRIVAPPPAMTADELMAQAPSAAHAE</sequence>
<feature type="transmembrane region" description="Helical" evidence="2">
    <location>
        <begin position="576"/>
        <end position="592"/>
    </location>
</feature>
<keyword evidence="1" id="KW-0997">Cell inner membrane</keyword>
<comment type="subcellular location">
    <subcellularLocation>
        <location evidence="1">Cell inner membrane</location>
        <topology evidence="1">Multi-pass membrane protein</topology>
    </subcellularLocation>
</comment>
<dbReference type="AlphaFoldDB" id="A0A2S2CUX7"/>
<dbReference type="OrthoDB" id="9759894at2"/>
<protein>
    <submittedName>
        <fullName evidence="4">C4-dicarboxylate ABC transporter permease</fullName>
    </submittedName>
</protein>
<feature type="domain" description="TRAP C4-dicarboxylate transport system permease DctM subunit" evidence="3">
    <location>
        <begin position="111"/>
        <end position="517"/>
    </location>
</feature>
<feature type="transmembrane region" description="Helical" evidence="2">
    <location>
        <begin position="96"/>
        <end position="116"/>
    </location>
</feature>
<evidence type="ECO:0000256" key="2">
    <source>
        <dbReference type="SAM" id="Phobius"/>
    </source>
</evidence>
<feature type="transmembrane region" description="Helical" evidence="2">
    <location>
        <begin position="481"/>
        <end position="504"/>
    </location>
</feature>
<dbReference type="GO" id="GO:0005886">
    <property type="term" value="C:plasma membrane"/>
    <property type="evidence" value="ECO:0007669"/>
    <property type="project" value="UniProtKB-SubCell"/>
</dbReference>
<keyword evidence="5" id="KW-1185">Reference proteome</keyword>
<dbReference type="InterPro" id="IPR011853">
    <property type="entry name" value="TRAP_DctM-Dct_fused"/>
</dbReference>
<feature type="transmembrane region" description="Helical" evidence="2">
    <location>
        <begin position="397"/>
        <end position="415"/>
    </location>
</feature>
<evidence type="ECO:0000259" key="3">
    <source>
        <dbReference type="Pfam" id="PF06808"/>
    </source>
</evidence>
<keyword evidence="1" id="KW-1003">Cell membrane</keyword>
<dbReference type="RefSeq" id="WP_109330411.1">
    <property type="nucleotide sequence ID" value="NZ_CP029354.1"/>
</dbReference>
<dbReference type="Pfam" id="PF06808">
    <property type="entry name" value="DctM"/>
    <property type="match status" value="1"/>
</dbReference>
<evidence type="ECO:0000313" key="5">
    <source>
        <dbReference type="Proteomes" id="UP000245629"/>
    </source>
</evidence>
<feature type="transmembrane region" description="Helical" evidence="2">
    <location>
        <begin position="168"/>
        <end position="192"/>
    </location>
</feature>
<feature type="transmembrane region" description="Helical" evidence="2">
    <location>
        <begin position="598"/>
        <end position="616"/>
    </location>
</feature>
<dbReference type="NCBIfam" id="TIGR02123">
    <property type="entry name" value="TRAP_fused"/>
    <property type="match status" value="1"/>
</dbReference>
<proteinExistence type="predicted"/>
<keyword evidence="2" id="KW-0472">Membrane</keyword>
<dbReference type="PANTHER" id="PTHR43849:SF2">
    <property type="entry name" value="BLL3936 PROTEIN"/>
    <property type="match status" value="1"/>
</dbReference>
<reference evidence="5" key="1">
    <citation type="submission" date="2018-05" db="EMBL/GenBank/DDBJ databases">
        <title>Azospirillum thermophila sp. nov., a novel isolated from hot spring.</title>
        <authorList>
            <person name="Zhao Z."/>
        </authorList>
    </citation>
    <scope>NUCLEOTIDE SEQUENCE [LARGE SCALE GENOMIC DNA]</scope>
    <source>
        <strain evidence="5">CFH 70021</strain>
    </source>
</reference>
<feature type="transmembrane region" description="Helical" evidence="2">
    <location>
        <begin position="123"/>
        <end position="148"/>
    </location>
</feature>
<evidence type="ECO:0000313" key="4">
    <source>
        <dbReference type="EMBL" id="AWK88288.1"/>
    </source>
</evidence>
<feature type="transmembrane region" description="Helical" evidence="2">
    <location>
        <begin position="516"/>
        <end position="533"/>
    </location>
</feature>
<comment type="function">
    <text evidence="1">Part of the tripartite ATP-independent periplasmic (TRAP) transport system.</text>
</comment>
<name>A0A2S2CUX7_9PROT</name>
<keyword evidence="1" id="KW-0813">Transport</keyword>
<dbReference type="InterPro" id="IPR010656">
    <property type="entry name" value="DctM"/>
</dbReference>
<evidence type="ECO:0000256" key="1">
    <source>
        <dbReference type="RuleBase" id="RU369079"/>
    </source>
</evidence>
<feature type="transmembrane region" description="Helical" evidence="2">
    <location>
        <begin position="335"/>
        <end position="353"/>
    </location>
</feature>
<accession>A0A2S2CUX7</accession>